<proteinExistence type="predicted"/>
<protein>
    <submittedName>
        <fullName evidence="2">Uncharacterized protein</fullName>
    </submittedName>
</protein>
<reference evidence="2 3" key="1">
    <citation type="submission" date="2019-08" db="EMBL/GenBank/DDBJ databases">
        <title>Genomes of Subsaximicrobium wynnwilliamsii strains.</title>
        <authorList>
            <person name="Bowman J.P."/>
        </authorList>
    </citation>
    <scope>NUCLEOTIDE SEQUENCE [LARGE SCALE GENOMIC DNA]</scope>
    <source>
        <strain evidence="2 3">2-80-2</strain>
    </source>
</reference>
<organism evidence="2 3">
    <name type="scientific">Subsaximicrobium wynnwilliamsii</name>
    <dbReference type="NCBI Taxonomy" id="291179"/>
    <lineage>
        <taxon>Bacteria</taxon>
        <taxon>Pseudomonadati</taxon>
        <taxon>Bacteroidota</taxon>
        <taxon>Flavobacteriia</taxon>
        <taxon>Flavobacteriales</taxon>
        <taxon>Flavobacteriaceae</taxon>
        <taxon>Subsaximicrobium</taxon>
    </lineage>
</organism>
<keyword evidence="3" id="KW-1185">Reference proteome</keyword>
<name>A0A5C6ZGY0_9FLAO</name>
<feature type="transmembrane region" description="Helical" evidence="1">
    <location>
        <begin position="62"/>
        <end position="80"/>
    </location>
</feature>
<feature type="transmembrane region" description="Helical" evidence="1">
    <location>
        <begin position="101"/>
        <end position="122"/>
    </location>
</feature>
<keyword evidence="1" id="KW-0472">Membrane</keyword>
<dbReference type="OrthoDB" id="1445921at2"/>
<dbReference type="Proteomes" id="UP000321578">
    <property type="component" value="Unassembled WGS sequence"/>
</dbReference>
<evidence type="ECO:0000313" key="2">
    <source>
        <dbReference type="EMBL" id="TXD89395.1"/>
    </source>
</evidence>
<evidence type="ECO:0000313" key="3">
    <source>
        <dbReference type="Proteomes" id="UP000321578"/>
    </source>
</evidence>
<evidence type="ECO:0000256" key="1">
    <source>
        <dbReference type="SAM" id="Phobius"/>
    </source>
</evidence>
<feature type="transmembrane region" description="Helical" evidence="1">
    <location>
        <begin position="26"/>
        <end position="50"/>
    </location>
</feature>
<keyword evidence="1" id="KW-0812">Transmembrane</keyword>
<sequence length="125" mass="14618">MTFFDQLFFSCFKHYKPKYKQKANTIALFYISSLQCALLLLTGLLLAFFLKQMHTTSMSSDNAWLLFVLGCFIIIFKNWIQYSGKKRKIMNAKNLNNKEQLYSVWILWILLVGTILFSAILLQGL</sequence>
<keyword evidence="1" id="KW-1133">Transmembrane helix</keyword>
<comment type="caution">
    <text evidence="2">The sequence shown here is derived from an EMBL/GenBank/DDBJ whole genome shotgun (WGS) entry which is preliminary data.</text>
</comment>
<gene>
    <name evidence="2" type="ORF">ESY86_08375</name>
</gene>
<dbReference type="EMBL" id="VORO01000007">
    <property type="protein sequence ID" value="TXD89395.1"/>
    <property type="molecule type" value="Genomic_DNA"/>
</dbReference>
<dbReference type="RefSeq" id="WP_147086148.1">
    <property type="nucleotide sequence ID" value="NZ_VORM01000006.1"/>
</dbReference>
<dbReference type="AlphaFoldDB" id="A0A5C6ZGY0"/>
<accession>A0A5C6ZGY0</accession>